<comment type="function">
    <text evidence="1">Required for nicotinamide riboside transport across the inner membrane.</text>
</comment>
<feature type="transmembrane region" description="Helical" evidence="10">
    <location>
        <begin position="35"/>
        <end position="54"/>
    </location>
</feature>
<feature type="transmembrane region" description="Helical" evidence="10">
    <location>
        <begin position="60"/>
        <end position="77"/>
    </location>
</feature>
<gene>
    <name evidence="11" type="ORF">GM418_24700</name>
</gene>
<keyword evidence="7 10" id="KW-0812">Transmembrane</keyword>
<dbReference type="PANTHER" id="PTHR36122">
    <property type="entry name" value="NICOTINAMIDE RIBOSIDE TRANSPORTER PNUC"/>
    <property type="match status" value="1"/>
</dbReference>
<keyword evidence="8 10" id="KW-1133">Transmembrane helix</keyword>
<keyword evidence="6" id="KW-1003">Cell membrane</keyword>
<proteinExistence type="inferred from homology"/>
<feature type="transmembrane region" description="Helical" evidence="10">
    <location>
        <begin position="172"/>
        <end position="190"/>
    </location>
</feature>
<dbReference type="AlphaFoldDB" id="A0A6I6JZY2"/>
<comment type="subcellular location">
    <subcellularLocation>
        <location evidence="2">Cell membrane</location>
        <topology evidence="2">Multi-pass membrane protein</topology>
    </subcellularLocation>
</comment>
<accession>A0A6I6JZY2</accession>
<dbReference type="EMBL" id="CP046401">
    <property type="protein sequence ID" value="QGY46738.1"/>
    <property type="molecule type" value="Genomic_DNA"/>
</dbReference>
<protein>
    <recommendedName>
        <fullName evidence="4">Nicotinamide riboside transporter PnuC</fullName>
    </recommendedName>
</protein>
<organism evidence="11 12">
    <name type="scientific">Maribellus comscasis</name>
    <dbReference type="NCBI Taxonomy" id="2681766"/>
    <lineage>
        <taxon>Bacteria</taxon>
        <taxon>Pseudomonadati</taxon>
        <taxon>Bacteroidota</taxon>
        <taxon>Bacteroidia</taxon>
        <taxon>Marinilabiliales</taxon>
        <taxon>Prolixibacteraceae</taxon>
        <taxon>Maribellus</taxon>
    </lineage>
</organism>
<keyword evidence="5" id="KW-0813">Transport</keyword>
<evidence type="ECO:0000256" key="4">
    <source>
        <dbReference type="ARBA" id="ARBA00017522"/>
    </source>
</evidence>
<dbReference type="GO" id="GO:0034257">
    <property type="term" value="F:nicotinamide riboside transmembrane transporter activity"/>
    <property type="evidence" value="ECO:0007669"/>
    <property type="project" value="InterPro"/>
</dbReference>
<evidence type="ECO:0000256" key="8">
    <source>
        <dbReference type="ARBA" id="ARBA00022989"/>
    </source>
</evidence>
<sequence>MLNNFLEWLLGNKIEVLGAILGVLYIIFSIKQNVLTWPTGLLTSVLYVVVFFQSKFYADMGLQVYYVVISIYGWYYWLKGATGDDNNVPVKKTPNRLWLKLSVATIIIYFVILFILIKFTDSDVPFMDSFTTALSIVATWMLARKYMEHWLIWVFVDLFSSVLYVYKNLWATAVLFVVYTVMAAVGYYQWKKDLNHQKVKQFA</sequence>
<evidence type="ECO:0000256" key="10">
    <source>
        <dbReference type="SAM" id="Phobius"/>
    </source>
</evidence>
<keyword evidence="12" id="KW-1185">Reference proteome</keyword>
<evidence type="ECO:0000256" key="5">
    <source>
        <dbReference type="ARBA" id="ARBA00022448"/>
    </source>
</evidence>
<feature type="transmembrane region" description="Helical" evidence="10">
    <location>
        <begin position="150"/>
        <end position="166"/>
    </location>
</feature>
<evidence type="ECO:0000256" key="3">
    <source>
        <dbReference type="ARBA" id="ARBA00006669"/>
    </source>
</evidence>
<evidence type="ECO:0000256" key="1">
    <source>
        <dbReference type="ARBA" id="ARBA00002672"/>
    </source>
</evidence>
<evidence type="ECO:0000256" key="2">
    <source>
        <dbReference type="ARBA" id="ARBA00004651"/>
    </source>
</evidence>
<comment type="similarity">
    <text evidence="3">Belongs to the nicotinamide ribonucleoside (NR) uptake permease (TC 4.B.1) family.</text>
</comment>
<dbReference type="GO" id="GO:0005886">
    <property type="term" value="C:plasma membrane"/>
    <property type="evidence" value="ECO:0007669"/>
    <property type="project" value="UniProtKB-SubCell"/>
</dbReference>
<evidence type="ECO:0000256" key="6">
    <source>
        <dbReference type="ARBA" id="ARBA00022475"/>
    </source>
</evidence>
<dbReference type="Proteomes" id="UP000428260">
    <property type="component" value="Chromosome"/>
</dbReference>
<dbReference type="RefSeq" id="WP_158869928.1">
    <property type="nucleotide sequence ID" value="NZ_CP046401.1"/>
</dbReference>
<dbReference type="KEGG" id="mcos:GM418_24700"/>
<feature type="transmembrane region" description="Helical" evidence="10">
    <location>
        <begin position="6"/>
        <end position="28"/>
    </location>
</feature>
<keyword evidence="9 10" id="KW-0472">Membrane</keyword>
<dbReference type="Pfam" id="PF04973">
    <property type="entry name" value="NMN_transporter"/>
    <property type="match status" value="1"/>
</dbReference>
<name>A0A6I6JZY2_9BACT</name>
<evidence type="ECO:0000313" key="12">
    <source>
        <dbReference type="Proteomes" id="UP000428260"/>
    </source>
</evidence>
<dbReference type="InterPro" id="IPR006419">
    <property type="entry name" value="NMN_transpt_PnuC"/>
</dbReference>
<dbReference type="PANTHER" id="PTHR36122:SF2">
    <property type="entry name" value="NICOTINAMIDE RIBOSIDE TRANSPORTER PNUC"/>
    <property type="match status" value="1"/>
</dbReference>
<reference evidence="11 12" key="1">
    <citation type="submission" date="2019-11" db="EMBL/GenBank/DDBJ databases">
        <authorList>
            <person name="Zheng R.K."/>
            <person name="Sun C.M."/>
        </authorList>
    </citation>
    <scope>NUCLEOTIDE SEQUENCE [LARGE SCALE GENOMIC DNA]</scope>
    <source>
        <strain evidence="11 12">WC007</strain>
    </source>
</reference>
<evidence type="ECO:0000256" key="7">
    <source>
        <dbReference type="ARBA" id="ARBA00022692"/>
    </source>
</evidence>
<dbReference type="NCBIfam" id="TIGR01528">
    <property type="entry name" value="NMN_trans_PnuC"/>
    <property type="match status" value="1"/>
</dbReference>
<evidence type="ECO:0000313" key="11">
    <source>
        <dbReference type="EMBL" id="QGY46738.1"/>
    </source>
</evidence>
<evidence type="ECO:0000256" key="9">
    <source>
        <dbReference type="ARBA" id="ARBA00023136"/>
    </source>
</evidence>
<feature type="transmembrane region" description="Helical" evidence="10">
    <location>
        <begin position="97"/>
        <end position="119"/>
    </location>
</feature>